<keyword evidence="9" id="KW-0675">Receptor</keyword>
<feature type="transmembrane region" description="Helical" evidence="13">
    <location>
        <begin position="184"/>
        <end position="207"/>
    </location>
</feature>
<evidence type="ECO:0000256" key="11">
    <source>
        <dbReference type="ARBA" id="ARBA00023286"/>
    </source>
</evidence>
<comment type="subcellular location">
    <subcellularLocation>
        <location evidence="1">Cell membrane</location>
        <topology evidence="1">Multi-pass membrane protein</topology>
    </subcellularLocation>
</comment>
<keyword evidence="4" id="KW-1003">Cell membrane</keyword>
<evidence type="ECO:0000256" key="1">
    <source>
        <dbReference type="ARBA" id="ARBA00004651"/>
    </source>
</evidence>
<evidence type="ECO:0000259" key="14">
    <source>
        <dbReference type="Pfam" id="PF00060"/>
    </source>
</evidence>
<evidence type="ECO:0000256" key="9">
    <source>
        <dbReference type="ARBA" id="ARBA00023170"/>
    </source>
</evidence>
<evidence type="ECO:0000313" key="17">
    <source>
        <dbReference type="Proteomes" id="UP001054837"/>
    </source>
</evidence>
<evidence type="ECO:0000256" key="6">
    <source>
        <dbReference type="ARBA" id="ARBA00022989"/>
    </source>
</evidence>
<evidence type="ECO:0000256" key="4">
    <source>
        <dbReference type="ARBA" id="ARBA00022475"/>
    </source>
</evidence>
<dbReference type="GO" id="GO:0015276">
    <property type="term" value="F:ligand-gated monoatomic ion channel activity"/>
    <property type="evidence" value="ECO:0007669"/>
    <property type="project" value="InterPro"/>
</dbReference>
<dbReference type="InterPro" id="IPR001320">
    <property type="entry name" value="Iontro_rcpt_C"/>
</dbReference>
<evidence type="ECO:0000313" key="16">
    <source>
        <dbReference type="EMBL" id="GIY74414.1"/>
    </source>
</evidence>
<dbReference type="Gene3D" id="3.40.190.10">
    <property type="entry name" value="Periplasmic binding protein-like II"/>
    <property type="match status" value="1"/>
</dbReference>
<evidence type="ECO:0000256" key="7">
    <source>
        <dbReference type="ARBA" id="ARBA00023065"/>
    </source>
</evidence>
<keyword evidence="12" id="KW-0407">Ion channel</keyword>
<keyword evidence="6 13" id="KW-1133">Transmembrane helix</keyword>
<keyword evidence="8 13" id="KW-0472">Membrane</keyword>
<evidence type="ECO:0000256" key="10">
    <source>
        <dbReference type="ARBA" id="ARBA00023180"/>
    </source>
</evidence>
<evidence type="ECO:0000256" key="8">
    <source>
        <dbReference type="ARBA" id="ARBA00023136"/>
    </source>
</evidence>
<evidence type="ECO:0000256" key="2">
    <source>
        <dbReference type="ARBA" id="ARBA00008685"/>
    </source>
</evidence>
<dbReference type="InterPro" id="IPR019594">
    <property type="entry name" value="Glu/Gly-bd"/>
</dbReference>
<dbReference type="Pfam" id="PF10613">
    <property type="entry name" value="Lig_chan-Glu_bd"/>
    <property type="match status" value="1"/>
</dbReference>
<feature type="domain" description="Ionotropic glutamate receptor L-glutamate and glycine-binding" evidence="15">
    <location>
        <begin position="21"/>
        <end position="109"/>
    </location>
</feature>
<dbReference type="GO" id="GO:0005886">
    <property type="term" value="C:plasma membrane"/>
    <property type="evidence" value="ECO:0007669"/>
    <property type="project" value="UniProtKB-SubCell"/>
</dbReference>
<keyword evidence="7" id="KW-0406">Ion transport</keyword>
<sequence length="405" mass="45426">MDPLNIKVATVIVKGQLEVQKLKEGKVEFGGLDGKFLEVILEALKVPYEFIFPADEEWGRLLPDGNWTGMVGKVQTGEADIAMNFIMPTQERLQIADFTPAYSIDEITFGIGKPGMVSPTLAFVYPFPLALWCICIGFLFLMPLIFLLLLDKRYSLIFLFLQTFSSILRQPLMISDASFRNRVLLSTWCFFAMIISFSYTAVFLSFLTVPLEEEPIRNFKELSEAVSRGSHKCFLSKGSSNLKILLSSEIDYMKTLGKAVEQNNWYYAYDEVIGSKYINPYSAAIGPKSMLQINSGAEMSASMHISSDSLNSATLAVPMRKNFPLKKELCKIISSFNSAGIYKKFLKDESLRVWLTRQNEASEIEAIKPLQVSDISGPLILLLAGYGLSVIAFLGEVIIMHTRIR</sequence>
<dbReference type="InterPro" id="IPR052192">
    <property type="entry name" value="Insect_Ionotropic_Sensory_Rcpt"/>
</dbReference>
<dbReference type="GO" id="GO:0050906">
    <property type="term" value="P:detection of stimulus involved in sensory perception"/>
    <property type="evidence" value="ECO:0007669"/>
    <property type="project" value="UniProtKB-ARBA"/>
</dbReference>
<evidence type="ECO:0000256" key="5">
    <source>
        <dbReference type="ARBA" id="ARBA00022692"/>
    </source>
</evidence>
<dbReference type="Pfam" id="PF00060">
    <property type="entry name" value="Lig_chan"/>
    <property type="match status" value="1"/>
</dbReference>
<comment type="caution">
    <text evidence="16">The sequence shown here is derived from an EMBL/GenBank/DDBJ whole genome shotgun (WGS) entry which is preliminary data.</text>
</comment>
<evidence type="ECO:0000256" key="13">
    <source>
        <dbReference type="SAM" id="Phobius"/>
    </source>
</evidence>
<feature type="transmembrane region" description="Helical" evidence="13">
    <location>
        <begin position="123"/>
        <end position="148"/>
    </location>
</feature>
<name>A0AAV4VXH4_9ARAC</name>
<keyword evidence="17" id="KW-1185">Reference proteome</keyword>
<feature type="transmembrane region" description="Helical" evidence="13">
    <location>
        <begin position="379"/>
        <end position="399"/>
    </location>
</feature>
<accession>A0AAV4VXH4</accession>
<dbReference type="PANTHER" id="PTHR42643:SF38">
    <property type="entry name" value="IONOTROPIC RECEPTOR 100A"/>
    <property type="match status" value="1"/>
</dbReference>
<keyword evidence="11" id="KW-1071">Ligand-gated ion channel</keyword>
<reference evidence="16 17" key="1">
    <citation type="submission" date="2021-06" db="EMBL/GenBank/DDBJ databases">
        <title>Caerostris darwini draft genome.</title>
        <authorList>
            <person name="Kono N."/>
            <person name="Arakawa K."/>
        </authorList>
    </citation>
    <scope>NUCLEOTIDE SEQUENCE [LARGE SCALE GENOMIC DNA]</scope>
</reference>
<organism evidence="16 17">
    <name type="scientific">Caerostris darwini</name>
    <dbReference type="NCBI Taxonomy" id="1538125"/>
    <lineage>
        <taxon>Eukaryota</taxon>
        <taxon>Metazoa</taxon>
        <taxon>Ecdysozoa</taxon>
        <taxon>Arthropoda</taxon>
        <taxon>Chelicerata</taxon>
        <taxon>Arachnida</taxon>
        <taxon>Araneae</taxon>
        <taxon>Araneomorphae</taxon>
        <taxon>Entelegynae</taxon>
        <taxon>Araneoidea</taxon>
        <taxon>Araneidae</taxon>
        <taxon>Caerostris</taxon>
    </lineage>
</organism>
<keyword evidence="3" id="KW-0813">Transport</keyword>
<dbReference type="Proteomes" id="UP001054837">
    <property type="component" value="Unassembled WGS sequence"/>
</dbReference>
<keyword evidence="5 13" id="KW-0812">Transmembrane</keyword>
<proteinExistence type="inferred from homology"/>
<protein>
    <submittedName>
        <fullName evidence="16">Uncharacterized protein</fullName>
    </submittedName>
</protein>
<dbReference type="EMBL" id="BPLQ01013751">
    <property type="protein sequence ID" value="GIY74414.1"/>
    <property type="molecule type" value="Genomic_DNA"/>
</dbReference>
<dbReference type="PANTHER" id="PTHR42643">
    <property type="entry name" value="IONOTROPIC RECEPTOR 20A-RELATED"/>
    <property type="match status" value="1"/>
</dbReference>
<evidence type="ECO:0000259" key="15">
    <source>
        <dbReference type="Pfam" id="PF10613"/>
    </source>
</evidence>
<dbReference type="AlphaFoldDB" id="A0AAV4VXH4"/>
<dbReference type="SUPFAM" id="SSF53850">
    <property type="entry name" value="Periplasmic binding protein-like II"/>
    <property type="match status" value="1"/>
</dbReference>
<feature type="domain" description="Ionotropic glutamate receptor C-terminal" evidence="14">
    <location>
        <begin position="153"/>
        <end position="288"/>
    </location>
</feature>
<evidence type="ECO:0000256" key="12">
    <source>
        <dbReference type="ARBA" id="ARBA00023303"/>
    </source>
</evidence>
<evidence type="ECO:0000256" key="3">
    <source>
        <dbReference type="ARBA" id="ARBA00022448"/>
    </source>
</evidence>
<keyword evidence="10" id="KW-0325">Glycoprotein</keyword>
<comment type="similarity">
    <text evidence="2">Belongs to the glutamate-gated ion channel (TC 1.A.10.1) family.</text>
</comment>
<dbReference type="Gene3D" id="1.10.287.70">
    <property type="match status" value="1"/>
</dbReference>
<gene>
    <name evidence="16" type="primary">AVEN_5279_1</name>
    <name evidence="16" type="ORF">CDAR_226981</name>
</gene>